<proteinExistence type="predicted"/>
<protein>
    <submittedName>
        <fullName evidence="5">Phenylalanine aminotransferase</fullName>
    </submittedName>
</protein>
<keyword evidence="3" id="KW-0663">Pyridoxal phosphate</keyword>
<dbReference type="GO" id="GO:0008483">
    <property type="term" value="F:transaminase activity"/>
    <property type="evidence" value="ECO:0007669"/>
    <property type="project" value="UniProtKB-KW"/>
</dbReference>
<dbReference type="RefSeq" id="WP_188715054.1">
    <property type="nucleotide sequence ID" value="NZ_BAABBD010000001.1"/>
</dbReference>
<dbReference type="EMBL" id="BMLM01000001">
    <property type="protein sequence ID" value="GGN77365.1"/>
    <property type="molecule type" value="Genomic_DNA"/>
</dbReference>
<accession>A0ABQ2KAT0</accession>
<dbReference type="InterPro" id="IPR015422">
    <property type="entry name" value="PyrdxlP-dep_Trfase_small"/>
</dbReference>
<dbReference type="PANTHER" id="PTHR43643">
    <property type="entry name" value="HISTIDINOL-PHOSPHATE AMINOTRANSFERASE 2"/>
    <property type="match status" value="1"/>
</dbReference>
<dbReference type="CDD" id="cd00609">
    <property type="entry name" value="AAT_like"/>
    <property type="match status" value="1"/>
</dbReference>
<evidence type="ECO:0000259" key="4">
    <source>
        <dbReference type="Pfam" id="PF00155"/>
    </source>
</evidence>
<evidence type="ECO:0000256" key="3">
    <source>
        <dbReference type="ARBA" id="ARBA00022898"/>
    </source>
</evidence>
<keyword evidence="1 5" id="KW-0032">Aminotransferase</keyword>
<dbReference type="NCBIfam" id="NF002878">
    <property type="entry name" value="PRK03321.1"/>
    <property type="match status" value="1"/>
</dbReference>
<dbReference type="InterPro" id="IPR015424">
    <property type="entry name" value="PyrdxlP-dep_Trfase"/>
</dbReference>
<dbReference type="Pfam" id="PF00155">
    <property type="entry name" value="Aminotran_1_2"/>
    <property type="match status" value="1"/>
</dbReference>
<dbReference type="Proteomes" id="UP000626982">
    <property type="component" value="Unassembled WGS sequence"/>
</dbReference>
<gene>
    <name evidence="5" type="primary">pat</name>
    <name evidence="5" type="ORF">GCM10010968_01850</name>
</gene>
<comment type="caution">
    <text evidence="5">The sequence shown here is derived from an EMBL/GenBank/DDBJ whole genome shotgun (WGS) entry which is preliminary data.</text>
</comment>
<feature type="domain" description="Aminotransferase class I/classII large" evidence="4">
    <location>
        <begin position="26"/>
        <end position="342"/>
    </location>
</feature>
<keyword evidence="6" id="KW-1185">Reference proteome</keyword>
<keyword evidence="2" id="KW-0808">Transferase</keyword>
<dbReference type="InterPro" id="IPR024892">
    <property type="entry name" value="ArAT"/>
</dbReference>
<evidence type="ECO:0000256" key="1">
    <source>
        <dbReference type="ARBA" id="ARBA00022576"/>
    </source>
</evidence>
<name>A0ABQ2KAT0_9MICO</name>
<organism evidence="5 6">
    <name type="scientific">Agrococcus terreus</name>
    <dbReference type="NCBI Taxonomy" id="574649"/>
    <lineage>
        <taxon>Bacteria</taxon>
        <taxon>Bacillati</taxon>
        <taxon>Actinomycetota</taxon>
        <taxon>Actinomycetes</taxon>
        <taxon>Micrococcales</taxon>
        <taxon>Microbacteriaceae</taxon>
        <taxon>Agrococcus</taxon>
    </lineage>
</organism>
<evidence type="ECO:0000256" key="2">
    <source>
        <dbReference type="ARBA" id="ARBA00022679"/>
    </source>
</evidence>
<evidence type="ECO:0000313" key="5">
    <source>
        <dbReference type="EMBL" id="GGN77365.1"/>
    </source>
</evidence>
<dbReference type="InterPro" id="IPR004839">
    <property type="entry name" value="Aminotransferase_I/II_large"/>
</dbReference>
<sequence>MTVRLRREIAEVPPYQQGRPAPEGGFKLSSNENPFPPLPAVVEAVQREAERVNRYPRPGAPDLKAALAAELGVEAERILIGDGSASLLQQLIHAVAGPGDEVVYAWRSFDAYPLFVRTGGATPVEVPLTADHEHDLEAMAAAITERTRAVIVCSPNNPTGTIVGAEELDAFLDRIPADVLVMLDEAYVEFVREPTFDGIDQQRRRDNVVVLRTFSKAHGLAGLRVGYAVGDPAVLFGADVAGVPLSQTALASSAAIAALEHVGETFARIEVLAEQRDALWHRLVDAGVPAPRPHGNFLWVPSRPGQEERIHDILFSERIVAKVFPEGTRISIGEPESFDHVLAAAVRIQELQTDAPAAAERQEASSL</sequence>
<dbReference type="Gene3D" id="3.90.1150.10">
    <property type="entry name" value="Aspartate Aminotransferase, domain 1"/>
    <property type="match status" value="1"/>
</dbReference>
<dbReference type="PANTHER" id="PTHR43643:SF3">
    <property type="entry name" value="HISTIDINOL-PHOSPHATE AMINOTRANSFERASE"/>
    <property type="match status" value="1"/>
</dbReference>
<dbReference type="Gene3D" id="3.40.640.10">
    <property type="entry name" value="Type I PLP-dependent aspartate aminotransferase-like (Major domain)"/>
    <property type="match status" value="1"/>
</dbReference>
<evidence type="ECO:0000313" key="6">
    <source>
        <dbReference type="Proteomes" id="UP000626982"/>
    </source>
</evidence>
<dbReference type="SUPFAM" id="SSF53383">
    <property type="entry name" value="PLP-dependent transferases"/>
    <property type="match status" value="1"/>
</dbReference>
<reference evidence="6" key="1">
    <citation type="journal article" date="2019" name="Int. J. Syst. Evol. Microbiol.">
        <title>The Global Catalogue of Microorganisms (GCM) 10K type strain sequencing project: providing services to taxonomists for standard genome sequencing and annotation.</title>
        <authorList>
            <consortium name="The Broad Institute Genomics Platform"/>
            <consortium name="The Broad Institute Genome Sequencing Center for Infectious Disease"/>
            <person name="Wu L."/>
            <person name="Ma J."/>
        </authorList>
    </citation>
    <scope>NUCLEOTIDE SEQUENCE [LARGE SCALE GENOMIC DNA]</scope>
    <source>
        <strain evidence="6">CGMCC 1.6960</strain>
    </source>
</reference>
<dbReference type="InterPro" id="IPR015421">
    <property type="entry name" value="PyrdxlP-dep_Trfase_major"/>
</dbReference>
<dbReference type="InterPro" id="IPR050106">
    <property type="entry name" value="HistidinolP_aminotransfase"/>
</dbReference>